<evidence type="ECO:0000313" key="2">
    <source>
        <dbReference type="Proteomes" id="UP000775213"/>
    </source>
</evidence>
<proteinExistence type="predicted"/>
<evidence type="ECO:0000313" key="1">
    <source>
        <dbReference type="EMBL" id="KAH0453560.1"/>
    </source>
</evidence>
<organism evidence="1 2">
    <name type="scientific">Dendrobium chrysotoxum</name>
    <name type="common">Orchid</name>
    <dbReference type="NCBI Taxonomy" id="161865"/>
    <lineage>
        <taxon>Eukaryota</taxon>
        <taxon>Viridiplantae</taxon>
        <taxon>Streptophyta</taxon>
        <taxon>Embryophyta</taxon>
        <taxon>Tracheophyta</taxon>
        <taxon>Spermatophyta</taxon>
        <taxon>Magnoliopsida</taxon>
        <taxon>Liliopsida</taxon>
        <taxon>Asparagales</taxon>
        <taxon>Orchidaceae</taxon>
        <taxon>Epidendroideae</taxon>
        <taxon>Malaxideae</taxon>
        <taxon>Dendrobiinae</taxon>
        <taxon>Dendrobium</taxon>
    </lineage>
</organism>
<sequence length="81" mass="9202">MIIDSEIVQKYLNHSVESGQNKSRNNRSKIGLVFAERQLRALIASVFTALAGYRRTPPVLGFRASPVAPRKRHRRCRLKGI</sequence>
<dbReference type="AlphaFoldDB" id="A0AAV7GCX8"/>
<gene>
    <name evidence="1" type="ORF">IEQ34_017884</name>
</gene>
<name>A0AAV7GCX8_DENCH</name>
<keyword evidence="2" id="KW-1185">Reference proteome</keyword>
<comment type="caution">
    <text evidence="1">The sequence shown here is derived from an EMBL/GenBank/DDBJ whole genome shotgun (WGS) entry which is preliminary data.</text>
</comment>
<reference evidence="1 2" key="1">
    <citation type="journal article" date="2021" name="Hortic Res">
        <title>Chromosome-scale assembly of the Dendrobium chrysotoxum genome enhances the understanding of orchid evolution.</title>
        <authorList>
            <person name="Zhang Y."/>
            <person name="Zhang G.Q."/>
            <person name="Zhang D."/>
            <person name="Liu X.D."/>
            <person name="Xu X.Y."/>
            <person name="Sun W.H."/>
            <person name="Yu X."/>
            <person name="Zhu X."/>
            <person name="Wang Z.W."/>
            <person name="Zhao X."/>
            <person name="Zhong W.Y."/>
            <person name="Chen H."/>
            <person name="Yin W.L."/>
            <person name="Huang T."/>
            <person name="Niu S.C."/>
            <person name="Liu Z.J."/>
        </authorList>
    </citation>
    <scope>NUCLEOTIDE SEQUENCE [LARGE SCALE GENOMIC DNA]</scope>
    <source>
        <strain evidence="1">Lindl</strain>
    </source>
</reference>
<dbReference type="EMBL" id="JAGFBR010000016">
    <property type="protein sequence ID" value="KAH0453560.1"/>
    <property type="molecule type" value="Genomic_DNA"/>
</dbReference>
<dbReference type="Proteomes" id="UP000775213">
    <property type="component" value="Unassembled WGS sequence"/>
</dbReference>
<accession>A0AAV7GCX8</accession>
<protein>
    <submittedName>
        <fullName evidence="1">Uncharacterized protein</fullName>
    </submittedName>
</protein>